<proteinExistence type="predicted"/>
<evidence type="ECO:0000256" key="3">
    <source>
        <dbReference type="SAM" id="Phobius"/>
    </source>
</evidence>
<evidence type="ECO:0000256" key="1">
    <source>
        <dbReference type="SAM" id="Coils"/>
    </source>
</evidence>
<feature type="compositionally biased region" description="Low complexity" evidence="2">
    <location>
        <begin position="1"/>
        <end position="11"/>
    </location>
</feature>
<keyword evidence="5" id="KW-1185">Reference proteome</keyword>
<feature type="transmembrane region" description="Helical" evidence="3">
    <location>
        <begin position="379"/>
        <end position="398"/>
    </location>
</feature>
<feature type="transmembrane region" description="Helical" evidence="3">
    <location>
        <begin position="525"/>
        <end position="544"/>
    </location>
</feature>
<name>A0AAD9D9B2_9STRA</name>
<keyword evidence="3" id="KW-0812">Transmembrane</keyword>
<feature type="transmembrane region" description="Helical" evidence="3">
    <location>
        <begin position="928"/>
        <end position="946"/>
    </location>
</feature>
<dbReference type="Proteomes" id="UP001224775">
    <property type="component" value="Unassembled WGS sequence"/>
</dbReference>
<feature type="transmembrane region" description="Helical" evidence="3">
    <location>
        <begin position="492"/>
        <end position="513"/>
    </location>
</feature>
<accession>A0AAD9D9B2</accession>
<feature type="transmembrane region" description="Helical" evidence="3">
    <location>
        <begin position="433"/>
        <end position="451"/>
    </location>
</feature>
<keyword evidence="1" id="KW-0175">Coiled coil</keyword>
<sequence>MSSYRASIAARSARKTEEGMLEPLLSDEDDESTAASGSSDSSVSTEYEKHKPTFMQKFKQTVVSICLLGGAGASAAAMVFAPAIMIFVAGGICIANVPYAVYKESELKKIPTLRSMNNKLREDANNLERNVDQLSDAIDILEPEADRAAEVEGNLRKIADKQHVNVDKLVDLVKENEHILVDMRHNLRKRIVQDITAIVMKSDKDDDDNIDKKEAKELALKIALQLQAYDVGFDTEKFLKVVAKDPSVTGVIAIVLKLLPKEEEEKEKKHFDYESDSDEDSDEEDSEESDLYGEFGFIVFNRILAFAFAWRLLTLSFEFDFGRYVLHGKVLLDHAYDLLEKLDLPPWQEYKEAASAAFHDVRVATVSSCKFGHLTFRPVFILLGIILHCLAVVLQIILENSIYHGWRALKEFYFQMQMATIWFIRYQKSLSPSAIYAEVAVLAAVTTLWLLRRHVKKHRYYERTMAWYQVRKQKVLKRYNHFVDQVGKTSTFLALLLPHLLYFTFAAIIKRLLPWLVTYLATKTPLNAFIQYFHPLYCTFLIIGKSTQHLRTYKVVEADGNDKKTVSKTTPSNVKRQQKQKAELEEIRKEVVDILKYWVVYAIIIATVRTGKLLPFVGHMFTVVGDNVTKGKRRQGMLPKLRFSSKFVEEISLVFFTWLRFMPSSVTGQEKSSLKGKGNSPIEIIYKKFSSFVKSAMSSSAFLTNKAAGSHLGSGSMLSWCVGKLDFPLSILVLGRAISQETKQKVITTVTELSDLIPAAITLFVPGCSSYGVIYVSLVAPAFLSIKSCDEINKKSSNVETMESKVNDASRFLRFWMIHALVTWILDSFAPILAWVPFSTHVIWLLWAFLQLETTTRRIYGWFESEVEKPLDQTQTMQSVKRVIAALPSSVDSQKDPSSNEVNFVLLGGVAASVATMIPGALLLSPSILVYVMGGITIANVPYAAFKEVRMAKIPTIRTLNNRLRDEAHRLEGEVDTLSEEIDAIAPEAERASAVEEELREIADRQQFNVDKLIDLVNENEEVLDQMRENLRSKIVQDIIHIVIKSDVNNDQKFCKVESKMLALKIRIQLQEYGVEFDEMKFYKVMNVNPTVPGVIAIVQKLIPGVMRDDESAASSGDDEDEDSDDYDMFRLTSDKSMRMSGSLVDVPESRRASSALVKCSSWRGALGTSVGESDAAGGPREMSATQQVTLALSTCPIRRKFQKEKSPSKQYIS</sequence>
<feature type="compositionally biased region" description="Acidic residues" evidence="2">
    <location>
        <begin position="274"/>
        <end position="287"/>
    </location>
</feature>
<keyword evidence="3" id="KW-0472">Membrane</keyword>
<feature type="region of interest" description="Disordered" evidence="2">
    <location>
        <begin position="267"/>
        <end position="287"/>
    </location>
</feature>
<comment type="caution">
    <text evidence="4">The sequence shown here is derived from an EMBL/GenBank/DDBJ whole genome shotgun (WGS) entry which is preliminary data.</text>
</comment>
<feature type="compositionally biased region" description="Low complexity" evidence="2">
    <location>
        <begin position="33"/>
        <end position="45"/>
    </location>
</feature>
<gene>
    <name evidence="4" type="ORF">QTG54_011881</name>
</gene>
<feature type="region of interest" description="Disordered" evidence="2">
    <location>
        <begin position="1"/>
        <end position="46"/>
    </location>
</feature>
<reference evidence="4" key="1">
    <citation type="submission" date="2023-06" db="EMBL/GenBank/DDBJ databases">
        <title>Survivors Of The Sea: Transcriptome response of Skeletonema marinoi to long-term dormancy.</title>
        <authorList>
            <person name="Pinder M.I.M."/>
            <person name="Kourtchenko O."/>
            <person name="Robertson E.K."/>
            <person name="Larsson T."/>
            <person name="Maumus F."/>
            <person name="Osuna-Cruz C.M."/>
            <person name="Vancaester E."/>
            <person name="Stenow R."/>
            <person name="Vandepoele K."/>
            <person name="Ploug H."/>
            <person name="Bruchert V."/>
            <person name="Godhe A."/>
            <person name="Topel M."/>
        </authorList>
    </citation>
    <scope>NUCLEOTIDE SEQUENCE</scope>
    <source>
        <strain evidence="4">R05AC</strain>
    </source>
</reference>
<feature type="transmembrane region" description="Helical" evidence="3">
    <location>
        <begin position="84"/>
        <end position="102"/>
    </location>
</feature>
<dbReference type="EMBL" id="JATAAI010000025">
    <property type="protein sequence ID" value="KAK1737595.1"/>
    <property type="molecule type" value="Genomic_DNA"/>
</dbReference>
<feature type="coiled-coil region" evidence="1">
    <location>
        <begin position="110"/>
        <end position="144"/>
    </location>
</feature>
<evidence type="ECO:0000313" key="4">
    <source>
        <dbReference type="EMBL" id="KAK1737595.1"/>
    </source>
</evidence>
<feature type="transmembrane region" description="Helical" evidence="3">
    <location>
        <begin position="904"/>
        <end position="922"/>
    </location>
</feature>
<protein>
    <submittedName>
        <fullName evidence="4">Uncharacterized protein</fullName>
    </submittedName>
</protein>
<dbReference type="AlphaFoldDB" id="A0AAD9D9B2"/>
<evidence type="ECO:0000256" key="2">
    <source>
        <dbReference type="SAM" id="MobiDB-lite"/>
    </source>
</evidence>
<keyword evidence="3" id="KW-1133">Transmembrane helix</keyword>
<feature type="transmembrane region" description="Helical" evidence="3">
    <location>
        <begin position="61"/>
        <end position="78"/>
    </location>
</feature>
<feature type="transmembrane region" description="Helical" evidence="3">
    <location>
        <begin position="832"/>
        <end position="850"/>
    </location>
</feature>
<evidence type="ECO:0000313" key="5">
    <source>
        <dbReference type="Proteomes" id="UP001224775"/>
    </source>
</evidence>
<organism evidence="4 5">
    <name type="scientific">Skeletonema marinoi</name>
    <dbReference type="NCBI Taxonomy" id="267567"/>
    <lineage>
        <taxon>Eukaryota</taxon>
        <taxon>Sar</taxon>
        <taxon>Stramenopiles</taxon>
        <taxon>Ochrophyta</taxon>
        <taxon>Bacillariophyta</taxon>
        <taxon>Coscinodiscophyceae</taxon>
        <taxon>Thalassiosirophycidae</taxon>
        <taxon>Thalassiosirales</taxon>
        <taxon>Skeletonemataceae</taxon>
        <taxon>Skeletonema</taxon>
        <taxon>Skeletonema marinoi-dohrnii complex</taxon>
    </lineage>
</organism>